<dbReference type="OrthoDB" id="6781249at2759"/>
<dbReference type="EMBL" id="BGPR01000012">
    <property type="protein sequence ID" value="GBL77440.1"/>
    <property type="molecule type" value="Genomic_DNA"/>
</dbReference>
<keyword evidence="2" id="KW-1185">Reference proteome</keyword>
<organism evidence="1 2">
    <name type="scientific">Araneus ventricosus</name>
    <name type="common">Orbweaver spider</name>
    <name type="synonym">Epeira ventricosa</name>
    <dbReference type="NCBI Taxonomy" id="182803"/>
    <lineage>
        <taxon>Eukaryota</taxon>
        <taxon>Metazoa</taxon>
        <taxon>Ecdysozoa</taxon>
        <taxon>Arthropoda</taxon>
        <taxon>Chelicerata</taxon>
        <taxon>Arachnida</taxon>
        <taxon>Araneae</taxon>
        <taxon>Araneomorphae</taxon>
        <taxon>Entelegynae</taxon>
        <taxon>Araneoidea</taxon>
        <taxon>Araneidae</taxon>
        <taxon>Araneus</taxon>
    </lineage>
</organism>
<evidence type="ECO:0000313" key="1">
    <source>
        <dbReference type="EMBL" id="GBL77440.1"/>
    </source>
</evidence>
<comment type="caution">
    <text evidence="1">The sequence shown here is derived from an EMBL/GenBank/DDBJ whole genome shotgun (WGS) entry which is preliminary data.</text>
</comment>
<sequence length="257" mass="29424">MSHDCLAIELLKPFDRLPAPLQLRERSRQGCAYFRSLKIVEREYASFHDRRTIEESLFASLVSACAVLYENYLNVSWRHGNSCLKQSVSIRKLASHLENVCICTFVATDDVDVHIVKTGIETYEKIKKQVYVIGQVVDILALLTALTPDFVDILMLKEGKGKVKDRFYSSKDLKNFNLVIECKKNPFSSFMRLVAVTQPQSSIERENYRQCNSSTSVNNCKTSLRSLITLNQLPLRLKEQERGSSSYCTARRKRKVA</sequence>
<accession>A0A4Y2ACM8</accession>
<gene>
    <name evidence="1" type="ORF">AVEN_41836_2</name>
</gene>
<name>A0A4Y2ACM8_ARAVE</name>
<proteinExistence type="predicted"/>
<protein>
    <submittedName>
        <fullName evidence="1">Uncharacterized protein</fullName>
    </submittedName>
</protein>
<dbReference type="AlphaFoldDB" id="A0A4Y2ACM8"/>
<dbReference type="Proteomes" id="UP000499080">
    <property type="component" value="Unassembled WGS sequence"/>
</dbReference>
<reference evidence="1 2" key="1">
    <citation type="journal article" date="2019" name="Sci. Rep.">
        <title>Orb-weaving spider Araneus ventricosus genome elucidates the spidroin gene catalogue.</title>
        <authorList>
            <person name="Kono N."/>
            <person name="Nakamura H."/>
            <person name="Ohtoshi R."/>
            <person name="Moran D.A.P."/>
            <person name="Shinohara A."/>
            <person name="Yoshida Y."/>
            <person name="Fujiwara M."/>
            <person name="Mori M."/>
            <person name="Tomita M."/>
            <person name="Arakawa K."/>
        </authorList>
    </citation>
    <scope>NUCLEOTIDE SEQUENCE [LARGE SCALE GENOMIC DNA]</scope>
</reference>
<evidence type="ECO:0000313" key="2">
    <source>
        <dbReference type="Proteomes" id="UP000499080"/>
    </source>
</evidence>